<reference evidence="1 3" key="1">
    <citation type="journal article" date="2011" name="Nature">
        <title>The Medicago genome provides insight into the evolution of rhizobial symbioses.</title>
        <authorList>
            <person name="Young N.D."/>
            <person name="Debelle F."/>
            <person name="Oldroyd G.E."/>
            <person name="Geurts R."/>
            <person name="Cannon S.B."/>
            <person name="Udvardi M.K."/>
            <person name="Benedito V.A."/>
            <person name="Mayer K.F."/>
            <person name="Gouzy J."/>
            <person name="Schoof H."/>
            <person name="Van de Peer Y."/>
            <person name="Proost S."/>
            <person name="Cook D.R."/>
            <person name="Meyers B.C."/>
            <person name="Spannagl M."/>
            <person name="Cheung F."/>
            <person name="De Mita S."/>
            <person name="Krishnakumar V."/>
            <person name="Gundlach H."/>
            <person name="Zhou S."/>
            <person name="Mudge J."/>
            <person name="Bharti A.K."/>
            <person name="Murray J.D."/>
            <person name="Naoumkina M.A."/>
            <person name="Rosen B."/>
            <person name="Silverstein K.A."/>
            <person name="Tang H."/>
            <person name="Rombauts S."/>
            <person name="Zhao P.X."/>
            <person name="Zhou P."/>
            <person name="Barbe V."/>
            <person name="Bardou P."/>
            <person name="Bechner M."/>
            <person name="Bellec A."/>
            <person name="Berger A."/>
            <person name="Berges H."/>
            <person name="Bidwell S."/>
            <person name="Bisseling T."/>
            <person name="Choisne N."/>
            <person name="Couloux A."/>
            <person name="Denny R."/>
            <person name="Deshpande S."/>
            <person name="Dai X."/>
            <person name="Doyle J.J."/>
            <person name="Dudez A.M."/>
            <person name="Farmer A.D."/>
            <person name="Fouteau S."/>
            <person name="Franken C."/>
            <person name="Gibelin C."/>
            <person name="Gish J."/>
            <person name="Goldstein S."/>
            <person name="Gonzalez A.J."/>
            <person name="Green P.J."/>
            <person name="Hallab A."/>
            <person name="Hartog M."/>
            <person name="Hua A."/>
            <person name="Humphray S.J."/>
            <person name="Jeong D.H."/>
            <person name="Jing Y."/>
            <person name="Jocker A."/>
            <person name="Kenton S.M."/>
            <person name="Kim D.J."/>
            <person name="Klee K."/>
            <person name="Lai H."/>
            <person name="Lang C."/>
            <person name="Lin S."/>
            <person name="Macmil S.L."/>
            <person name="Magdelenat G."/>
            <person name="Matthews L."/>
            <person name="McCorrison J."/>
            <person name="Monaghan E.L."/>
            <person name="Mun J.H."/>
            <person name="Najar F.Z."/>
            <person name="Nicholson C."/>
            <person name="Noirot C."/>
            <person name="O'Bleness M."/>
            <person name="Paule C.R."/>
            <person name="Poulain J."/>
            <person name="Prion F."/>
            <person name="Qin B."/>
            <person name="Qu C."/>
            <person name="Retzel E.F."/>
            <person name="Riddle C."/>
            <person name="Sallet E."/>
            <person name="Samain S."/>
            <person name="Samson N."/>
            <person name="Sanders I."/>
            <person name="Saurat O."/>
            <person name="Scarpelli C."/>
            <person name="Schiex T."/>
            <person name="Segurens B."/>
            <person name="Severin A.J."/>
            <person name="Sherrier D.J."/>
            <person name="Shi R."/>
            <person name="Sims S."/>
            <person name="Singer S.R."/>
            <person name="Sinharoy S."/>
            <person name="Sterck L."/>
            <person name="Viollet A."/>
            <person name="Wang B.B."/>
            <person name="Wang K."/>
            <person name="Wang M."/>
            <person name="Wang X."/>
            <person name="Warfsmann J."/>
            <person name="Weissenbach J."/>
            <person name="White D.D."/>
            <person name="White J.D."/>
            <person name="Wiley G.B."/>
            <person name="Wincker P."/>
            <person name="Xing Y."/>
            <person name="Yang L."/>
            <person name="Yao Z."/>
            <person name="Ying F."/>
            <person name="Zhai J."/>
            <person name="Zhou L."/>
            <person name="Zuber A."/>
            <person name="Denarie J."/>
            <person name="Dixon R.A."/>
            <person name="May G.D."/>
            <person name="Schwartz D.C."/>
            <person name="Rogers J."/>
            <person name="Quetier F."/>
            <person name="Town C.D."/>
            <person name="Roe B.A."/>
        </authorList>
    </citation>
    <scope>NUCLEOTIDE SEQUENCE [LARGE SCALE GENOMIC DNA]</scope>
    <source>
        <strain evidence="1">A17</strain>
        <strain evidence="2 3">cv. Jemalong A17</strain>
    </source>
</reference>
<gene>
    <name evidence="1" type="ordered locus">MTR_3g064305</name>
</gene>
<dbReference type="EMBL" id="CM001219">
    <property type="protein sequence ID" value="KEH34590.1"/>
    <property type="molecule type" value="Genomic_DNA"/>
</dbReference>
<dbReference type="AlphaFoldDB" id="A0A072V8R4"/>
<evidence type="ECO:0000313" key="1">
    <source>
        <dbReference type="EMBL" id="KEH34590.1"/>
    </source>
</evidence>
<protein>
    <submittedName>
        <fullName evidence="1 2">Uncharacterized protein</fullName>
    </submittedName>
</protein>
<reference evidence="2" key="3">
    <citation type="submission" date="2015-04" db="UniProtKB">
        <authorList>
            <consortium name="EnsemblPlants"/>
        </authorList>
    </citation>
    <scope>IDENTIFICATION</scope>
    <source>
        <strain evidence="2">cv. Jemalong A17</strain>
    </source>
</reference>
<sequence>MKVDRMAEKGTVVLQCHDGVVDSLSCIILDSAAEHLKKNDFNVIQSNNNFDG</sequence>
<keyword evidence="3" id="KW-1185">Reference proteome</keyword>
<evidence type="ECO:0000313" key="2">
    <source>
        <dbReference type="EnsemblPlants" id="KEH34590"/>
    </source>
</evidence>
<accession>A0A072V8R4</accession>
<dbReference type="HOGENOM" id="CLU_3090237_0_0_1"/>
<reference evidence="1 3" key="2">
    <citation type="journal article" date="2014" name="BMC Genomics">
        <title>An improved genome release (version Mt4.0) for the model legume Medicago truncatula.</title>
        <authorList>
            <person name="Tang H."/>
            <person name="Krishnakumar V."/>
            <person name="Bidwell S."/>
            <person name="Rosen B."/>
            <person name="Chan A."/>
            <person name="Zhou S."/>
            <person name="Gentzbittel L."/>
            <person name="Childs K.L."/>
            <person name="Yandell M."/>
            <person name="Gundlach H."/>
            <person name="Mayer K.F."/>
            <person name="Schwartz D.C."/>
            <person name="Town C.D."/>
        </authorList>
    </citation>
    <scope>GENOME REANNOTATION</scope>
    <source>
        <strain evidence="1">A17</strain>
        <strain evidence="2 3">cv. Jemalong A17</strain>
    </source>
</reference>
<name>A0A072V8R4_MEDTR</name>
<organism evidence="1 3">
    <name type="scientific">Medicago truncatula</name>
    <name type="common">Barrel medic</name>
    <name type="synonym">Medicago tribuloides</name>
    <dbReference type="NCBI Taxonomy" id="3880"/>
    <lineage>
        <taxon>Eukaryota</taxon>
        <taxon>Viridiplantae</taxon>
        <taxon>Streptophyta</taxon>
        <taxon>Embryophyta</taxon>
        <taxon>Tracheophyta</taxon>
        <taxon>Spermatophyta</taxon>
        <taxon>Magnoliopsida</taxon>
        <taxon>eudicotyledons</taxon>
        <taxon>Gunneridae</taxon>
        <taxon>Pentapetalae</taxon>
        <taxon>rosids</taxon>
        <taxon>fabids</taxon>
        <taxon>Fabales</taxon>
        <taxon>Fabaceae</taxon>
        <taxon>Papilionoideae</taxon>
        <taxon>50 kb inversion clade</taxon>
        <taxon>NPAAA clade</taxon>
        <taxon>Hologalegina</taxon>
        <taxon>IRL clade</taxon>
        <taxon>Trifolieae</taxon>
        <taxon>Medicago</taxon>
    </lineage>
</organism>
<dbReference type="Proteomes" id="UP000002051">
    <property type="component" value="Chromosome 3"/>
</dbReference>
<evidence type="ECO:0000313" key="3">
    <source>
        <dbReference type="Proteomes" id="UP000002051"/>
    </source>
</evidence>
<proteinExistence type="predicted"/>
<dbReference type="EnsemblPlants" id="KEH34590">
    <property type="protein sequence ID" value="KEH34590"/>
    <property type="gene ID" value="MTR_3g064305"/>
</dbReference>